<dbReference type="SMART" id="SM00464">
    <property type="entry name" value="LON"/>
    <property type="match status" value="1"/>
</dbReference>
<evidence type="ECO:0000259" key="1">
    <source>
        <dbReference type="PROSITE" id="PS51787"/>
    </source>
</evidence>
<dbReference type="Gene3D" id="2.30.130.40">
    <property type="entry name" value="LON domain-like"/>
    <property type="match status" value="1"/>
</dbReference>
<protein>
    <submittedName>
        <fullName evidence="2">LON peptidase substrate-binding domain-containing protein</fullName>
    </submittedName>
</protein>
<accession>A0ABW5DD54</accession>
<dbReference type="EMBL" id="JBHUIT010000034">
    <property type="protein sequence ID" value="MFD2257956.1"/>
    <property type="molecule type" value="Genomic_DNA"/>
</dbReference>
<dbReference type="PANTHER" id="PTHR46732:SF8">
    <property type="entry name" value="ATP-DEPENDENT PROTEASE LA (LON) DOMAIN PROTEIN"/>
    <property type="match status" value="1"/>
</dbReference>
<evidence type="ECO:0000313" key="3">
    <source>
        <dbReference type="Proteomes" id="UP001597375"/>
    </source>
</evidence>
<evidence type="ECO:0000313" key="2">
    <source>
        <dbReference type="EMBL" id="MFD2257956.1"/>
    </source>
</evidence>
<dbReference type="PANTHER" id="PTHR46732">
    <property type="entry name" value="ATP-DEPENDENT PROTEASE LA (LON) DOMAIN PROTEIN"/>
    <property type="match status" value="1"/>
</dbReference>
<sequence length="202" mass="22265">MSLPRKCGVMLLPDCTLFPHGGLPLYVFEERYRRMLEKALEGECVFAIARIKEHGNGGEDEISHIGTAGLVRASRQRADGTSELLLHGVIRVKFLEWLDEEDYPCALIEPLPCEPLDEKQGAAAMKTLRGAVEDGLANLPTDVQAGVLTLLDQADEPGLMSDLVAQQFVHDVDLRQKLLETSSVGDRVAMLCGFFEKIRSSD</sequence>
<name>A0ABW5DD54_9BACT</name>
<dbReference type="Pfam" id="PF02190">
    <property type="entry name" value="LON_substr_bdg"/>
    <property type="match status" value="1"/>
</dbReference>
<dbReference type="InterPro" id="IPR015947">
    <property type="entry name" value="PUA-like_sf"/>
</dbReference>
<dbReference type="PROSITE" id="PS51787">
    <property type="entry name" value="LON_N"/>
    <property type="match status" value="1"/>
</dbReference>
<feature type="domain" description="Lon N-terminal" evidence="1">
    <location>
        <begin position="7"/>
        <end position="199"/>
    </location>
</feature>
<gene>
    <name evidence="2" type="ORF">ACFSSA_14840</name>
</gene>
<comment type="caution">
    <text evidence="2">The sequence shown here is derived from an EMBL/GenBank/DDBJ whole genome shotgun (WGS) entry which is preliminary data.</text>
</comment>
<dbReference type="RefSeq" id="WP_386821369.1">
    <property type="nucleotide sequence ID" value="NZ_JBHUIT010000034.1"/>
</dbReference>
<dbReference type="SUPFAM" id="SSF88697">
    <property type="entry name" value="PUA domain-like"/>
    <property type="match status" value="1"/>
</dbReference>
<dbReference type="Proteomes" id="UP001597375">
    <property type="component" value="Unassembled WGS sequence"/>
</dbReference>
<dbReference type="Gene3D" id="1.20.58.1480">
    <property type="match status" value="1"/>
</dbReference>
<dbReference type="InterPro" id="IPR046336">
    <property type="entry name" value="Lon_prtase_N_sf"/>
</dbReference>
<organism evidence="2 3">
    <name type="scientific">Luteolibacter algae</name>
    <dbReference type="NCBI Taxonomy" id="454151"/>
    <lineage>
        <taxon>Bacteria</taxon>
        <taxon>Pseudomonadati</taxon>
        <taxon>Verrucomicrobiota</taxon>
        <taxon>Verrucomicrobiia</taxon>
        <taxon>Verrucomicrobiales</taxon>
        <taxon>Verrucomicrobiaceae</taxon>
        <taxon>Luteolibacter</taxon>
    </lineage>
</organism>
<proteinExistence type="predicted"/>
<keyword evidence="3" id="KW-1185">Reference proteome</keyword>
<dbReference type="InterPro" id="IPR003111">
    <property type="entry name" value="Lon_prtase_N"/>
</dbReference>
<reference evidence="3" key="1">
    <citation type="journal article" date="2019" name="Int. J. Syst. Evol. Microbiol.">
        <title>The Global Catalogue of Microorganisms (GCM) 10K type strain sequencing project: providing services to taxonomists for standard genome sequencing and annotation.</title>
        <authorList>
            <consortium name="The Broad Institute Genomics Platform"/>
            <consortium name="The Broad Institute Genome Sequencing Center for Infectious Disease"/>
            <person name="Wu L."/>
            <person name="Ma J."/>
        </authorList>
    </citation>
    <scope>NUCLEOTIDE SEQUENCE [LARGE SCALE GENOMIC DNA]</scope>
    <source>
        <strain evidence="3">CGMCC 4.7106</strain>
    </source>
</reference>